<proteinExistence type="predicted"/>
<name>A0AA37HYJ3_SEGBR</name>
<sequence length="228" mass="24836">MKKLILSLLCISLLSSCSINFGRSVNILSFSSKAYDNAPKKEIKVKNFNSITNEGPLQIYYAYADKPAVVLEGDTALFNKVQTKQEGSNLTISMQPGTYHNLWLRITIYSNDIKEINQTGSGDIICKTLKLRHDLDLNEVGSGDIRINQLICDELDAEVCGSGSIYINNIKANEADLNIIGSGSTEINGSITKVDADVTGSGSIYGNLSYQKIKENKTGSGNINLSKK</sequence>
<gene>
    <name evidence="3" type="ORF">PRRU23_19470</name>
</gene>
<evidence type="ECO:0000313" key="3">
    <source>
        <dbReference type="EMBL" id="GJG28247.1"/>
    </source>
</evidence>
<dbReference type="Proteomes" id="UP000887043">
    <property type="component" value="Unassembled WGS sequence"/>
</dbReference>
<dbReference type="EMBL" id="BPTR01000001">
    <property type="protein sequence ID" value="GJG28247.1"/>
    <property type="molecule type" value="Genomic_DNA"/>
</dbReference>
<evidence type="ECO:0000259" key="2">
    <source>
        <dbReference type="Pfam" id="PF10988"/>
    </source>
</evidence>
<evidence type="ECO:0000256" key="1">
    <source>
        <dbReference type="SAM" id="SignalP"/>
    </source>
</evidence>
<keyword evidence="1" id="KW-0732">Signal</keyword>
<feature type="signal peptide" evidence="1">
    <location>
        <begin position="1"/>
        <end position="21"/>
    </location>
</feature>
<dbReference type="InterPro" id="IPR021255">
    <property type="entry name" value="DUF2807"/>
</dbReference>
<dbReference type="RefSeq" id="WP_006282176.1">
    <property type="nucleotide sequence ID" value="NZ_BPTR01000001.1"/>
</dbReference>
<dbReference type="Pfam" id="PF10988">
    <property type="entry name" value="DUF2807"/>
    <property type="match status" value="1"/>
</dbReference>
<dbReference type="Gene3D" id="2.160.20.120">
    <property type="match status" value="1"/>
</dbReference>
<evidence type="ECO:0000313" key="4">
    <source>
        <dbReference type="Proteomes" id="UP000887043"/>
    </source>
</evidence>
<protein>
    <recommendedName>
        <fullName evidence="2">Putative auto-transporter adhesin head GIN domain-containing protein</fullName>
    </recommendedName>
</protein>
<accession>A0AA37HYJ3</accession>
<organism evidence="3 4">
    <name type="scientific">Segatella bryantii</name>
    <name type="common">Prevotella bryantii</name>
    <dbReference type="NCBI Taxonomy" id="77095"/>
    <lineage>
        <taxon>Bacteria</taxon>
        <taxon>Pseudomonadati</taxon>
        <taxon>Bacteroidota</taxon>
        <taxon>Bacteroidia</taxon>
        <taxon>Bacteroidales</taxon>
        <taxon>Prevotellaceae</taxon>
        <taxon>Segatella</taxon>
    </lineage>
</organism>
<dbReference type="PROSITE" id="PS51257">
    <property type="entry name" value="PROKAR_LIPOPROTEIN"/>
    <property type="match status" value="1"/>
</dbReference>
<dbReference type="AlphaFoldDB" id="A0AA37HYJ3"/>
<comment type="caution">
    <text evidence="3">The sequence shown here is derived from an EMBL/GenBank/DDBJ whole genome shotgun (WGS) entry which is preliminary data.</text>
</comment>
<reference evidence="3" key="1">
    <citation type="submission" date="2021-08" db="EMBL/GenBank/DDBJ databases">
        <title>Prevotella lacticifex sp. nov., isolated from rumen of cow.</title>
        <authorList>
            <person name="Shinkai T."/>
            <person name="Ikeyama N."/>
            <person name="Kumagai M."/>
            <person name="Ohmori H."/>
            <person name="Sakamoto M."/>
            <person name="Ohkuma M."/>
            <person name="Mitsumori M."/>
        </authorList>
    </citation>
    <scope>NUCLEOTIDE SEQUENCE</scope>
    <source>
        <strain evidence="3">DSM 11371</strain>
    </source>
</reference>
<feature type="chain" id="PRO_5041222760" description="Putative auto-transporter adhesin head GIN domain-containing protein" evidence="1">
    <location>
        <begin position="22"/>
        <end position="228"/>
    </location>
</feature>
<feature type="domain" description="Putative auto-transporter adhesin head GIN" evidence="2">
    <location>
        <begin position="47"/>
        <end position="225"/>
    </location>
</feature>